<evidence type="ECO:0000259" key="1">
    <source>
        <dbReference type="Pfam" id="PF00156"/>
    </source>
</evidence>
<dbReference type="RefSeq" id="WP_217776966.1">
    <property type="nucleotide sequence ID" value="NZ_JAHRWL010000001.1"/>
</dbReference>
<dbReference type="CDD" id="cd06223">
    <property type="entry name" value="PRTases_typeI"/>
    <property type="match status" value="1"/>
</dbReference>
<proteinExistence type="predicted"/>
<comment type="caution">
    <text evidence="2">The sequence shown here is derived from an EMBL/GenBank/DDBJ whole genome shotgun (WGS) entry which is preliminary data.</text>
</comment>
<dbReference type="GO" id="GO:0016757">
    <property type="term" value="F:glycosyltransferase activity"/>
    <property type="evidence" value="ECO:0007669"/>
    <property type="project" value="UniProtKB-KW"/>
</dbReference>
<evidence type="ECO:0000313" key="2">
    <source>
        <dbReference type="EMBL" id="MBV2359133.1"/>
    </source>
</evidence>
<dbReference type="Proteomes" id="UP001166293">
    <property type="component" value="Unassembled WGS sequence"/>
</dbReference>
<keyword evidence="2" id="KW-0328">Glycosyltransferase</keyword>
<dbReference type="InterPro" id="IPR000836">
    <property type="entry name" value="PRTase_dom"/>
</dbReference>
<name>A0ABS6N539_9RHOB</name>
<reference evidence="2" key="1">
    <citation type="submission" date="2021-06" db="EMBL/GenBank/DDBJ databases">
        <title>Thalassococcus sp. CAU 1522 isolated from sea sand, Republic of Korea.</title>
        <authorList>
            <person name="Kim W."/>
        </authorList>
    </citation>
    <scope>NUCLEOTIDE SEQUENCE</scope>
    <source>
        <strain evidence="2">CAU 1522</strain>
    </source>
</reference>
<protein>
    <submittedName>
        <fullName evidence="2">Phosphoribosyltransferase</fullName>
    </submittedName>
</protein>
<gene>
    <name evidence="2" type="ORF">KUH32_05040</name>
</gene>
<organism evidence="2 3">
    <name type="scientific">Thalassococcus arenae</name>
    <dbReference type="NCBI Taxonomy" id="2851652"/>
    <lineage>
        <taxon>Bacteria</taxon>
        <taxon>Pseudomonadati</taxon>
        <taxon>Pseudomonadota</taxon>
        <taxon>Alphaproteobacteria</taxon>
        <taxon>Rhodobacterales</taxon>
        <taxon>Roseobacteraceae</taxon>
        <taxon>Thalassococcus</taxon>
    </lineage>
</organism>
<evidence type="ECO:0000313" key="3">
    <source>
        <dbReference type="Proteomes" id="UP001166293"/>
    </source>
</evidence>
<feature type="domain" description="Phosphoribosyltransferase" evidence="1">
    <location>
        <begin position="20"/>
        <end position="171"/>
    </location>
</feature>
<sequence>MASRIAIFVDRADAGRQLAAALPALSREDTVVTALPRGGVPVAAEICAARALPLDLVLVRKIGAPGQPELAIGAVADGDDPVFTINRDVARAFGLSPQQAEDRGRRLLPEIERRRALYLANRRPLDVTGKTVVVVDDGVATGATLIAAIKALRARNPERILVAMPVGPRDLHRQLQGLADEVICLRDLSGIGSVGGAYRRFDQVDDDTVRGILTRFQPAGSEGGDSD</sequence>
<dbReference type="EMBL" id="JAHRWL010000001">
    <property type="protein sequence ID" value="MBV2359133.1"/>
    <property type="molecule type" value="Genomic_DNA"/>
</dbReference>
<keyword evidence="2" id="KW-0808">Transferase</keyword>
<accession>A0ABS6N539</accession>
<keyword evidence="3" id="KW-1185">Reference proteome</keyword>
<dbReference type="Pfam" id="PF00156">
    <property type="entry name" value="Pribosyltran"/>
    <property type="match status" value="1"/>
</dbReference>